<evidence type="ECO:0000256" key="1">
    <source>
        <dbReference type="SAM" id="MobiDB-lite"/>
    </source>
</evidence>
<organism evidence="2">
    <name type="scientific">Schistosoma japonicum</name>
    <name type="common">Blood fluke</name>
    <dbReference type="NCBI Taxonomy" id="6182"/>
    <lineage>
        <taxon>Eukaryota</taxon>
        <taxon>Metazoa</taxon>
        <taxon>Spiralia</taxon>
        <taxon>Lophotrochozoa</taxon>
        <taxon>Platyhelminthes</taxon>
        <taxon>Trematoda</taxon>
        <taxon>Digenea</taxon>
        <taxon>Strigeidida</taxon>
        <taxon>Schistosomatoidea</taxon>
        <taxon>Schistosomatidae</taxon>
        <taxon>Schistosoma</taxon>
    </lineage>
</organism>
<feature type="compositionally biased region" description="Basic residues" evidence="1">
    <location>
        <begin position="16"/>
        <end position="39"/>
    </location>
</feature>
<sequence length="353" mass="40394">MMVRSHSRSRSSSSNGKHKSCRTKSHSRSHHKKVKRKSANRNESSDYQKAKIRNLTKKVCSMVDADRKRSRSKKHKSKLPSCGCPFNCEDEIQTLRNSIDNLRSGLSLRYKERPIFQLDHFIEDHYQLLSEAWISIGPSKLKDLVSVSLLSVCARRERRDMKHPPGKNSRVSCVVQPYVSFDGSDYQLGISELWHRCIQELEDLSVDQIKAILNGTTSLDPAELVRNLSNQSEMVNYEKDNCSHSPKPNLRCEKTCEMQFRDADSTTTLCSILENQLEVQKTTSVNDKSHTKSWLCTDTKDDKIDEKYSTGEACSISDSNNLVNLVHQEITELEMRARAIRAMLKTKPDQLKS</sequence>
<feature type="region of interest" description="Disordered" evidence="1">
    <location>
        <begin position="1"/>
        <end position="48"/>
    </location>
</feature>
<accession>C1LDY3</accession>
<reference evidence="2" key="1">
    <citation type="journal article" date="2009" name="Nature">
        <title>The Schistosoma japonicum genome reveals features of host-parasite interplay.</title>
        <authorList>
            <person name="Liu F."/>
            <person name="Zhou Y."/>
            <person name="Wang Z.Q."/>
            <person name="Lu G."/>
            <person name="Zheng H."/>
            <person name="Brindley P.J."/>
            <person name="McManus D.P."/>
            <person name="Blair D."/>
            <person name="Zhang Q.H."/>
            <person name="Zhong Y."/>
            <person name="Wang S."/>
            <person name="Han Z.G."/>
            <person name="Chen Z."/>
        </authorList>
    </citation>
    <scope>NUCLEOTIDE SEQUENCE</scope>
    <source>
        <strain evidence="2">Anhui</strain>
    </source>
</reference>
<protein>
    <submittedName>
        <fullName evidence="2">Uncharacterized protein</fullName>
    </submittedName>
</protein>
<reference evidence="2" key="2">
    <citation type="submission" date="2009-03" db="EMBL/GenBank/DDBJ databases">
        <authorList>
            <person name="Gang L."/>
        </authorList>
    </citation>
    <scope>NUCLEOTIDE SEQUENCE</scope>
    <source>
        <strain evidence="2">Anhui</strain>
    </source>
</reference>
<evidence type="ECO:0000313" key="2">
    <source>
        <dbReference type="EMBL" id="CAX72911.1"/>
    </source>
</evidence>
<proteinExistence type="evidence at transcript level"/>
<dbReference type="AlphaFoldDB" id="C1LDY3"/>
<dbReference type="EMBL" id="FN317180">
    <property type="protein sequence ID" value="CAX72911.1"/>
    <property type="molecule type" value="mRNA"/>
</dbReference>
<name>C1LDY3_SCHJA</name>